<evidence type="ECO:0000256" key="10">
    <source>
        <dbReference type="ARBA" id="ARBA00023002"/>
    </source>
</evidence>
<keyword evidence="10" id="KW-0560">Oxidoreductase</keyword>
<dbReference type="Proteomes" id="UP000813427">
    <property type="component" value="Unassembled WGS sequence"/>
</dbReference>
<keyword evidence="4" id="KW-0410">Iron transport</keyword>
<keyword evidence="14 17" id="KW-0472">Membrane</keyword>
<keyword evidence="15" id="KW-0325">Glycoprotein</keyword>
<evidence type="ECO:0000256" key="14">
    <source>
        <dbReference type="ARBA" id="ARBA00023136"/>
    </source>
</evidence>
<dbReference type="Gene3D" id="2.60.40.420">
    <property type="entry name" value="Cupredoxins - blue copper proteins"/>
    <property type="match status" value="3"/>
</dbReference>
<evidence type="ECO:0000256" key="13">
    <source>
        <dbReference type="ARBA" id="ARBA00023065"/>
    </source>
</evidence>
<evidence type="ECO:0000256" key="15">
    <source>
        <dbReference type="ARBA" id="ARBA00023180"/>
    </source>
</evidence>
<dbReference type="GO" id="GO:0005507">
    <property type="term" value="F:copper ion binding"/>
    <property type="evidence" value="ECO:0007669"/>
    <property type="project" value="InterPro"/>
</dbReference>
<dbReference type="InterPro" id="IPR033138">
    <property type="entry name" value="Cu_oxidase_CS"/>
</dbReference>
<proteinExistence type="inferred from homology"/>
<dbReference type="InterPro" id="IPR011707">
    <property type="entry name" value="Cu-oxidase-like_N"/>
</dbReference>
<dbReference type="AlphaFoldDB" id="A0A8K0W9Y4"/>
<keyword evidence="13" id="KW-0406">Ion transport</keyword>
<dbReference type="InterPro" id="IPR001117">
    <property type="entry name" value="Cu-oxidase_2nd"/>
</dbReference>
<dbReference type="Pfam" id="PF07732">
    <property type="entry name" value="Cu-oxidase_3"/>
    <property type="match status" value="1"/>
</dbReference>
<dbReference type="FunFam" id="2.60.40.420:FF:000022">
    <property type="entry name" value="FET5p Multicopper oxidase"/>
    <property type="match status" value="1"/>
</dbReference>
<feature type="transmembrane region" description="Helical" evidence="17">
    <location>
        <begin position="549"/>
        <end position="570"/>
    </location>
</feature>
<evidence type="ECO:0000259" key="21">
    <source>
        <dbReference type="Pfam" id="PF07732"/>
    </source>
</evidence>
<keyword evidence="8" id="KW-0677">Repeat</keyword>
<evidence type="ECO:0000256" key="7">
    <source>
        <dbReference type="ARBA" id="ARBA00022729"/>
    </source>
</evidence>
<reference evidence="22" key="1">
    <citation type="journal article" date="2021" name="Nat. Commun.">
        <title>Genetic determinants of endophytism in the Arabidopsis root mycobiome.</title>
        <authorList>
            <person name="Mesny F."/>
            <person name="Miyauchi S."/>
            <person name="Thiergart T."/>
            <person name="Pickel B."/>
            <person name="Atanasova L."/>
            <person name="Karlsson M."/>
            <person name="Huettel B."/>
            <person name="Barry K.W."/>
            <person name="Haridas S."/>
            <person name="Chen C."/>
            <person name="Bauer D."/>
            <person name="Andreopoulos W."/>
            <person name="Pangilinan J."/>
            <person name="LaButti K."/>
            <person name="Riley R."/>
            <person name="Lipzen A."/>
            <person name="Clum A."/>
            <person name="Drula E."/>
            <person name="Henrissat B."/>
            <person name="Kohler A."/>
            <person name="Grigoriev I.V."/>
            <person name="Martin F.M."/>
            <person name="Hacquard S."/>
        </authorList>
    </citation>
    <scope>NUCLEOTIDE SEQUENCE</scope>
    <source>
        <strain evidence="22">MPI-SDFR-AT-0068</strain>
    </source>
</reference>
<dbReference type="InterPro" id="IPR045087">
    <property type="entry name" value="Cu-oxidase_fam"/>
</dbReference>
<evidence type="ECO:0000256" key="11">
    <source>
        <dbReference type="ARBA" id="ARBA00023004"/>
    </source>
</evidence>
<evidence type="ECO:0000259" key="20">
    <source>
        <dbReference type="Pfam" id="PF07731"/>
    </source>
</evidence>
<feature type="domain" description="Plastocyanin-like" evidence="19">
    <location>
        <begin position="150"/>
        <end position="296"/>
    </location>
</feature>
<dbReference type="InterPro" id="IPR002355">
    <property type="entry name" value="Cu_oxidase_Cu_BS"/>
</dbReference>
<evidence type="ECO:0000256" key="6">
    <source>
        <dbReference type="ARBA" id="ARBA00022723"/>
    </source>
</evidence>
<dbReference type="InterPro" id="IPR008972">
    <property type="entry name" value="Cupredoxin"/>
</dbReference>
<evidence type="ECO:0000259" key="19">
    <source>
        <dbReference type="Pfam" id="PF00394"/>
    </source>
</evidence>
<keyword evidence="7 18" id="KW-0732">Signal</keyword>
<evidence type="ECO:0000256" key="2">
    <source>
        <dbReference type="ARBA" id="ARBA00022448"/>
    </source>
</evidence>
<dbReference type="PANTHER" id="PTHR11709">
    <property type="entry name" value="MULTI-COPPER OXIDASE"/>
    <property type="match status" value="1"/>
</dbReference>
<evidence type="ECO:0000256" key="1">
    <source>
        <dbReference type="ARBA" id="ARBA00010609"/>
    </source>
</evidence>
<dbReference type="Pfam" id="PF00394">
    <property type="entry name" value="Cu-oxidase"/>
    <property type="match status" value="1"/>
</dbReference>
<dbReference type="FunFam" id="2.60.40.420:FF:000025">
    <property type="entry name" value="FET5p Multicopper oxidase"/>
    <property type="match status" value="1"/>
</dbReference>
<dbReference type="Pfam" id="PF07731">
    <property type="entry name" value="Cu-oxidase_2"/>
    <property type="match status" value="1"/>
</dbReference>
<evidence type="ECO:0000313" key="22">
    <source>
        <dbReference type="EMBL" id="KAH7242054.1"/>
    </source>
</evidence>
<evidence type="ECO:0000256" key="3">
    <source>
        <dbReference type="ARBA" id="ARBA00022475"/>
    </source>
</evidence>
<keyword evidence="3" id="KW-1003">Cell membrane</keyword>
<evidence type="ECO:0000256" key="8">
    <source>
        <dbReference type="ARBA" id="ARBA00022737"/>
    </source>
</evidence>
<dbReference type="PROSITE" id="PS00080">
    <property type="entry name" value="MULTICOPPER_OXIDASE2"/>
    <property type="match status" value="1"/>
</dbReference>
<dbReference type="EMBL" id="JAGPXF010000005">
    <property type="protein sequence ID" value="KAH7242054.1"/>
    <property type="molecule type" value="Genomic_DNA"/>
</dbReference>
<dbReference type="GO" id="GO:0010106">
    <property type="term" value="P:cellular response to iron ion starvation"/>
    <property type="evidence" value="ECO:0007669"/>
    <property type="project" value="TreeGrafter"/>
</dbReference>
<feature type="domain" description="Plastocyanin-like" evidence="20">
    <location>
        <begin position="356"/>
        <end position="487"/>
    </location>
</feature>
<dbReference type="OrthoDB" id="2121828at2759"/>
<dbReference type="SUPFAM" id="SSF49503">
    <property type="entry name" value="Cupredoxins"/>
    <property type="match status" value="3"/>
</dbReference>
<keyword evidence="11" id="KW-0408">Iron</keyword>
<gene>
    <name evidence="22" type="ORF">BKA59DRAFT_399877</name>
</gene>
<evidence type="ECO:0000256" key="18">
    <source>
        <dbReference type="SAM" id="SignalP"/>
    </source>
</evidence>
<feature type="signal peptide" evidence="18">
    <location>
        <begin position="1"/>
        <end position="15"/>
    </location>
</feature>
<keyword evidence="5 17" id="KW-0812">Transmembrane</keyword>
<dbReference type="CDD" id="cd13899">
    <property type="entry name" value="CuRO_3_Fet3p"/>
    <property type="match status" value="1"/>
</dbReference>
<comment type="subcellular location">
    <subcellularLocation>
        <location evidence="16">Cell membrane</location>
        <topology evidence="16">Single-pass type I membrane protein</topology>
        <orientation evidence="16">Extracellular side</orientation>
    </subcellularLocation>
</comment>
<evidence type="ECO:0000256" key="16">
    <source>
        <dbReference type="ARBA" id="ARBA00037814"/>
    </source>
</evidence>
<sequence length="590" mass="65958">MQFGLAAFLMPAALAATVSYDFTIEWVRANPDDAFERPTIGINGRWPIPRIEATVGDTILVNARNNLGNQSTSLHFHGLFMNGSNHMDGPSQVTQCPIQPGESFLYNFTITQPGTYWYHSHTESQYPDGLRGPLIIHDPKSPFKGQYDEEIIMTLSDWYHDQMQTLIPEFMRKGNPTGAEPVPQAALMNETQDLKIAVQTGKTYFLRLANIAAFAGQFFWIEGHNMTIVEVDGAYTKPAQTNMIYLSAGQRCSVLITTKEDSSANFPIVASMDTDLFDVLPDDLNYNVTGWLVYDQEKDLPTPSVVYEFDPYDDMDLVPYDEMARLPEPSKNVELDVIMDNLRDGANYAFFNNITYRAPKVPTLYTALTSGKEATNPQIYGTYTHSFVLKKDEIVQVVVNNRDDGRHPFHLHGHHFQVLHRSEDDVGDFKGTETFSDTPMRRDTVVVRGNGNAVLRFKADNPGVWLFHCHIEWHVTSGLIATFVEDPLALQASLKLPQNHLDACKAGGIPTVGNAAGNTDLLDLSGENVPPPRLPEGYVCTQLFTFKGIVAFAFSTFMGIFGIYTIASYGMKKDKKTPERAPLLADEQQE</sequence>
<dbReference type="InterPro" id="IPR011706">
    <property type="entry name" value="Cu-oxidase_C"/>
</dbReference>
<comment type="caution">
    <text evidence="22">The sequence shown here is derived from an EMBL/GenBank/DDBJ whole genome shotgun (WGS) entry which is preliminary data.</text>
</comment>
<evidence type="ECO:0000256" key="9">
    <source>
        <dbReference type="ARBA" id="ARBA00022989"/>
    </source>
</evidence>
<name>A0A8K0W9Y4_9HYPO</name>
<dbReference type="FunFam" id="2.60.40.420:FF:000024">
    <property type="entry name" value="FET5p Multicopper oxidase"/>
    <property type="match status" value="1"/>
</dbReference>
<organism evidence="22 23">
    <name type="scientific">Fusarium tricinctum</name>
    <dbReference type="NCBI Taxonomy" id="61284"/>
    <lineage>
        <taxon>Eukaryota</taxon>
        <taxon>Fungi</taxon>
        <taxon>Dikarya</taxon>
        <taxon>Ascomycota</taxon>
        <taxon>Pezizomycotina</taxon>
        <taxon>Sordariomycetes</taxon>
        <taxon>Hypocreomycetidae</taxon>
        <taxon>Hypocreales</taxon>
        <taxon>Nectriaceae</taxon>
        <taxon>Fusarium</taxon>
        <taxon>Fusarium tricinctum species complex</taxon>
    </lineage>
</organism>
<keyword evidence="23" id="KW-1185">Reference proteome</keyword>
<evidence type="ECO:0000256" key="5">
    <source>
        <dbReference type="ARBA" id="ARBA00022692"/>
    </source>
</evidence>
<feature type="domain" description="Plastocyanin-like" evidence="21">
    <location>
        <begin position="24"/>
        <end position="140"/>
    </location>
</feature>
<dbReference type="PROSITE" id="PS00079">
    <property type="entry name" value="MULTICOPPER_OXIDASE1"/>
    <property type="match status" value="2"/>
</dbReference>
<protein>
    <submittedName>
        <fullName evidence="22">Cupredoxin</fullName>
    </submittedName>
</protein>
<dbReference type="InterPro" id="IPR044130">
    <property type="entry name" value="CuRO_2_Fet3-like"/>
</dbReference>
<keyword evidence="12" id="KW-0186">Copper</keyword>
<dbReference type="GO" id="GO:0033573">
    <property type="term" value="C:high-affinity iron permease complex"/>
    <property type="evidence" value="ECO:0007669"/>
    <property type="project" value="TreeGrafter"/>
</dbReference>
<dbReference type="GO" id="GO:0004322">
    <property type="term" value="F:ferroxidase activity"/>
    <property type="evidence" value="ECO:0007669"/>
    <property type="project" value="TreeGrafter"/>
</dbReference>
<keyword evidence="9 17" id="KW-1133">Transmembrane helix</keyword>
<dbReference type="GO" id="GO:0033215">
    <property type="term" value="P:reductive iron assimilation"/>
    <property type="evidence" value="ECO:0007669"/>
    <property type="project" value="TreeGrafter"/>
</dbReference>
<dbReference type="PANTHER" id="PTHR11709:SF361">
    <property type="entry name" value="IRON TRANSPORT MULTICOPPER OXIDASE FET3"/>
    <property type="match status" value="1"/>
</dbReference>
<comment type="similarity">
    <text evidence="1">Belongs to the multicopper oxidase family.</text>
</comment>
<feature type="chain" id="PRO_5035474734" evidence="18">
    <location>
        <begin position="16"/>
        <end position="590"/>
    </location>
</feature>
<evidence type="ECO:0000256" key="4">
    <source>
        <dbReference type="ARBA" id="ARBA00022496"/>
    </source>
</evidence>
<evidence type="ECO:0000313" key="23">
    <source>
        <dbReference type="Proteomes" id="UP000813427"/>
    </source>
</evidence>
<evidence type="ECO:0000256" key="17">
    <source>
        <dbReference type="SAM" id="Phobius"/>
    </source>
</evidence>
<keyword evidence="6" id="KW-0479">Metal-binding</keyword>
<evidence type="ECO:0000256" key="12">
    <source>
        <dbReference type="ARBA" id="ARBA00023008"/>
    </source>
</evidence>
<dbReference type="CDD" id="cd13877">
    <property type="entry name" value="CuRO_2_Fet3p_like"/>
    <property type="match status" value="1"/>
</dbReference>
<keyword evidence="2" id="KW-0813">Transport</keyword>
<dbReference type="CDD" id="cd13851">
    <property type="entry name" value="CuRO_1_Fet3p"/>
    <property type="match status" value="1"/>
</dbReference>
<accession>A0A8K0W9Y4</accession>